<dbReference type="Pfam" id="PF02653">
    <property type="entry name" value="BPD_transp_2"/>
    <property type="match status" value="1"/>
</dbReference>
<evidence type="ECO:0008006" key="9">
    <source>
        <dbReference type="Google" id="ProtNLM"/>
    </source>
</evidence>
<accession>A0A087M5M0</accession>
<gene>
    <name evidence="7" type="ORF">JP75_04185</name>
</gene>
<keyword evidence="5 6" id="KW-0472">Membrane</keyword>
<feature type="transmembrane region" description="Helical" evidence="6">
    <location>
        <begin position="133"/>
        <end position="153"/>
    </location>
</feature>
<evidence type="ECO:0000256" key="2">
    <source>
        <dbReference type="ARBA" id="ARBA00022475"/>
    </source>
</evidence>
<evidence type="ECO:0000256" key="5">
    <source>
        <dbReference type="ARBA" id="ARBA00023136"/>
    </source>
</evidence>
<keyword evidence="4 6" id="KW-1133">Transmembrane helix</keyword>
<proteinExistence type="predicted"/>
<organism evidence="7 8">
    <name type="scientific">Devosia riboflavina</name>
    <dbReference type="NCBI Taxonomy" id="46914"/>
    <lineage>
        <taxon>Bacteria</taxon>
        <taxon>Pseudomonadati</taxon>
        <taxon>Pseudomonadota</taxon>
        <taxon>Alphaproteobacteria</taxon>
        <taxon>Hyphomicrobiales</taxon>
        <taxon>Devosiaceae</taxon>
        <taxon>Devosia</taxon>
    </lineage>
</organism>
<evidence type="ECO:0000256" key="1">
    <source>
        <dbReference type="ARBA" id="ARBA00004651"/>
    </source>
</evidence>
<protein>
    <recommendedName>
        <fullName evidence="9">ABC transporter permease</fullName>
    </recommendedName>
</protein>
<evidence type="ECO:0000313" key="8">
    <source>
        <dbReference type="Proteomes" id="UP000028981"/>
    </source>
</evidence>
<feature type="transmembrane region" description="Helical" evidence="6">
    <location>
        <begin position="262"/>
        <end position="284"/>
    </location>
</feature>
<evidence type="ECO:0000256" key="4">
    <source>
        <dbReference type="ARBA" id="ARBA00022989"/>
    </source>
</evidence>
<dbReference type="OrthoDB" id="9814461at2"/>
<reference evidence="7 8" key="1">
    <citation type="submission" date="2014-08" db="EMBL/GenBank/DDBJ databases">
        <authorList>
            <person name="Hassan Y.I."/>
            <person name="Lepp D."/>
            <person name="Zhou T."/>
        </authorList>
    </citation>
    <scope>NUCLEOTIDE SEQUENCE [LARGE SCALE GENOMIC DNA]</scope>
    <source>
        <strain evidence="7 8">IFO13584</strain>
    </source>
</reference>
<feature type="transmembrane region" description="Helical" evidence="6">
    <location>
        <begin position="183"/>
        <end position="201"/>
    </location>
</feature>
<dbReference type="GO" id="GO:0005886">
    <property type="term" value="C:plasma membrane"/>
    <property type="evidence" value="ECO:0007669"/>
    <property type="project" value="UniProtKB-SubCell"/>
</dbReference>
<feature type="transmembrane region" description="Helical" evidence="6">
    <location>
        <begin position="62"/>
        <end position="85"/>
    </location>
</feature>
<evidence type="ECO:0000256" key="3">
    <source>
        <dbReference type="ARBA" id="ARBA00022692"/>
    </source>
</evidence>
<feature type="transmembrane region" description="Helical" evidence="6">
    <location>
        <begin position="6"/>
        <end position="28"/>
    </location>
</feature>
<dbReference type="PANTHER" id="PTHR30482">
    <property type="entry name" value="HIGH-AFFINITY BRANCHED-CHAIN AMINO ACID TRANSPORT SYSTEM PERMEASE"/>
    <property type="match status" value="1"/>
</dbReference>
<name>A0A087M5M0_9HYPH</name>
<dbReference type="InterPro" id="IPR001851">
    <property type="entry name" value="ABC_transp_permease"/>
</dbReference>
<feature type="transmembrane region" description="Helical" evidence="6">
    <location>
        <begin position="237"/>
        <end position="256"/>
    </location>
</feature>
<comment type="subcellular location">
    <subcellularLocation>
        <location evidence="1">Cell membrane</location>
        <topology evidence="1">Multi-pass membrane protein</topology>
    </subcellularLocation>
</comment>
<dbReference type="EMBL" id="JQGC01000003">
    <property type="protein sequence ID" value="KFL32173.1"/>
    <property type="molecule type" value="Genomic_DNA"/>
</dbReference>
<dbReference type="PANTHER" id="PTHR30482:SF10">
    <property type="entry name" value="HIGH-AFFINITY BRANCHED-CHAIN AMINO ACID TRANSPORT PROTEIN BRAE"/>
    <property type="match status" value="1"/>
</dbReference>
<evidence type="ECO:0000256" key="6">
    <source>
        <dbReference type="SAM" id="Phobius"/>
    </source>
</evidence>
<dbReference type="Proteomes" id="UP000028981">
    <property type="component" value="Unassembled WGS sequence"/>
</dbReference>
<dbReference type="AlphaFoldDB" id="A0A087M5M0"/>
<dbReference type="STRING" id="46914.JP75_04185"/>
<keyword evidence="8" id="KW-1185">Reference proteome</keyword>
<dbReference type="GO" id="GO:0015658">
    <property type="term" value="F:branched-chain amino acid transmembrane transporter activity"/>
    <property type="evidence" value="ECO:0007669"/>
    <property type="project" value="InterPro"/>
</dbReference>
<feature type="transmembrane region" description="Helical" evidence="6">
    <location>
        <begin position="213"/>
        <end position="230"/>
    </location>
</feature>
<comment type="caution">
    <text evidence="7">The sequence shown here is derived from an EMBL/GenBank/DDBJ whole genome shotgun (WGS) entry which is preliminary data.</text>
</comment>
<sequence length="300" mass="32362">MIDLLSGYAIFSLSTVLVFVALATLLHLQFGLAGIVNFGVVGFWGLGMYAFGILLLNFQLPYFVALILAVAIVALVAFVLGWVVLDLDSQAQLVATLAFAAVIADLVTTEKWLTKGVVGLGTVPHPFGGAQSALWLLLILLVLTVGVIVYARLLGRSPFGRLLAAIRDNEVLARNLGKDTSRAKLIFFTLTSAGMGLFGALSAPVRQFLTPDLLGPGVTFSVWIALIVGGKRWPLGGLLGVLLTIFVFDFLIETYLRVPSDWAQIIPILKLMLYGVTLVLVLLFRPFGLLGDRRQPTSHL</sequence>
<keyword evidence="2" id="KW-1003">Cell membrane</keyword>
<evidence type="ECO:0000313" key="7">
    <source>
        <dbReference type="EMBL" id="KFL32173.1"/>
    </source>
</evidence>
<dbReference type="InterPro" id="IPR043428">
    <property type="entry name" value="LivM-like"/>
</dbReference>
<dbReference type="RefSeq" id="WP_035079620.1">
    <property type="nucleotide sequence ID" value="NZ_JQGC01000003.1"/>
</dbReference>
<feature type="transmembrane region" description="Helical" evidence="6">
    <location>
        <begin position="35"/>
        <end position="56"/>
    </location>
</feature>
<dbReference type="CDD" id="cd06581">
    <property type="entry name" value="TM_PBP1_LivM_like"/>
    <property type="match status" value="1"/>
</dbReference>
<keyword evidence="3 6" id="KW-0812">Transmembrane</keyword>